<dbReference type="EMBL" id="CP111019">
    <property type="protein sequence ID" value="WAR12247.1"/>
    <property type="molecule type" value="Genomic_DNA"/>
</dbReference>
<keyword evidence="1" id="KW-0732">Signal</keyword>
<dbReference type="Pfam" id="PF02469">
    <property type="entry name" value="Fasciclin"/>
    <property type="match status" value="2"/>
</dbReference>
<feature type="signal peptide" evidence="1">
    <location>
        <begin position="1"/>
        <end position="16"/>
    </location>
</feature>
<feature type="chain" id="PRO_5045543919" evidence="1">
    <location>
        <begin position="17"/>
        <end position="295"/>
    </location>
</feature>
<evidence type="ECO:0000259" key="2">
    <source>
        <dbReference type="PROSITE" id="PS50213"/>
    </source>
</evidence>
<dbReference type="InterPro" id="IPR000782">
    <property type="entry name" value="FAS1_domain"/>
</dbReference>
<dbReference type="PANTHER" id="PTHR10900">
    <property type="entry name" value="PERIOSTIN-RELATED"/>
    <property type="match status" value="1"/>
</dbReference>
<proteinExistence type="predicted"/>
<evidence type="ECO:0000256" key="1">
    <source>
        <dbReference type="SAM" id="SignalP"/>
    </source>
</evidence>
<reference evidence="3" key="1">
    <citation type="submission" date="2022-11" db="EMBL/GenBank/DDBJ databases">
        <title>Centuries of genome instability and evolution in soft-shell clam transmissible cancer (bioRxiv).</title>
        <authorList>
            <person name="Hart S.F.M."/>
            <person name="Yonemitsu M.A."/>
            <person name="Giersch R.M."/>
            <person name="Beal B.F."/>
            <person name="Arriagada G."/>
            <person name="Davis B.W."/>
            <person name="Ostrander E.A."/>
            <person name="Goff S.P."/>
            <person name="Metzger M.J."/>
        </authorList>
    </citation>
    <scope>NUCLEOTIDE SEQUENCE</scope>
    <source>
        <strain evidence="3">MELC-2E11</strain>
        <tissue evidence="3">Siphon/mantle</tissue>
    </source>
</reference>
<dbReference type="InterPro" id="IPR050904">
    <property type="entry name" value="Adhesion/Biosynth-related"/>
</dbReference>
<dbReference type="PANTHER" id="PTHR10900:SF77">
    <property type="entry name" value="FI19380P1"/>
    <property type="match status" value="1"/>
</dbReference>
<dbReference type="SUPFAM" id="SSF82153">
    <property type="entry name" value="FAS1 domain"/>
    <property type="match status" value="2"/>
</dbReference>
<dbReference type="Gene3D" id="2.30.180.10">
    <property type="entry name" value="FAS1 domain"/>
    <property type="match status" value="2"/>
</dbReference>
<gene>
    <name evidence="3" type="ORF">MAR_026427</name>
</gene>
<protein>
    <submittedName>
        <fullName evidence="3">BGH3-like protein</fullName>
    </submittedName>
</protein>
<evidence type="ECO:0000313" key="3">
    <source>
        <dbReference type="EMBL" id="WAR12247.1"/>
    </source>
</evidence>
<dbReference type="InterPro" id="IPR036378">
    <property type="entry name" value="FAS1_dom_sf"/>
</dbReference>
<dbReference type="PROSITE" id="PS50213">
    <property type="entry name" value="FAS1"/>
    <property type="match status" value="2"/>
</dbReference>
<accession>A0ABY7EQI2</accession>
<feature type="domain" description="FAS1" evidence="2">
    <location>
        <begin position="16"/>
        <end position="147"/>
    </location>
</feature>
<sequence length="295" mass="31664">MRSFILAFALLGQCFAATTVEILAGDPRFSMLVGFVQQAGLVDALNQGTFTIFAPSNDAFNKVPSATLAALGGNITELTKVLTYHVVASSIMSSAAKNELQVTTLNGQKARFNVYDHNNAVTIQGCQIVAFDKVASNGVIHEVFNVMMPPTGDIVDVVSKTSNVSTLLSLVQIAGIAQALQADGLTVFAPTNEAFARLSNDQVKKITSNHDLLVDILQYHVVAHTEYAAGLYDRESIRTIDANRDTIQLHVEGGGVRVNTDGRVVQADIGTTNGVIHLIDHVLIPSRHRLELVGR</sequence>
<dbReference type="SMART" id="SM00554">
    <property type="entry name" value="FAS1"/>
    <property type="match status" value="2"/>
</dbReference>
<feature type="domain" description="FAS1" evidence="2">
    <location>
        <begin position="151"/>
        <end position="283"/>
    </location>
</feature>
<organism evidence="3 4">
    <name type="scientific">Mya arenaria</name>
    <name type="common">Soft-shell clam</name>
    <dbReference type="NCBI Taxonomy" id="6604"/>
    <lineage>
        <taxon>Eukaryota</taxon>
        <taxon>Metazoa</taxon>
        <taxon>Spiralia</taxon>
        <taxon>Lophotrochozoa</taxon>
        <taxon>Mollusca</taxon>
        <taxon>Bivalvia</taxon>
        <taxon>Autobranchia</taxon>
        <taxon>Heteroconchia</taxon>
        <taxon>Euheterodonta</taxon>
        <taxon>Imparidentia</taxon>
        <taxon>Neoheterodontei</taxon>
        <taxon>Myida</taxon>
        <taxon>Myoidea</taxon>
        <taxon>Myidae</taxon>
        <taxon>Mya</taxon>
    </lineage>
</organism>
<name>A0ABY7EQI2_MYAAR</name>
<dbReference type="Proteomes" id="UP001164746">
    <property type="component" value="Chromosome 8"/>
</dbReference>
<evidence type="ECO:0000313" key="4">
    <source>
        <dbReference type="Proteomes" id="UP001164746"/>
    </source>
</evidence>
<keyword evidence="4" id="KW-1185">Reference proteome</keyword>